<feature type="non-terminal residue" evidence="2">
    <location>
        <position position="179"/>
    </location>
</feature>
<proteinExistence type="predicted"/>
<evidence type="ECO:0000313" key="3">
    <source>
        <dbReference type="Proteomes" id="UP000054359"/>
    </source>
</evidence>
<evidence type="ECO:0000256" key="1">
    <source>
        <dbReference type="SAM" id="MobiDB-lite"/>
    </source>
</evidence>
<feature type="compositionally biased region" description="Low complexity" evidence="1">
    <location>
        <begin position="110"/>
        <end position="122"/>
    </location>
</feature>
<protein>
    <submittedName>
        <fullName evidence="2">Uncharacterized protein</fullName>
    </submittedName>
</protein>
<reference evidence="2 3" key="1">
    <citation type="submission" date="2013-11" db="EMBL/GenBank/DDBJ databases">
        <title>Genome sequencing of Stegodyphus mimosarum.</title>
        <authorList>
            <person name="Bechsgaard J."/>
        </authorList>
    </citation>
    <scope>NUCLEOTIDE SEQUENCE [LARGE SCALE GENOMIC DNA]</scope>
</reference>
<name>A0A087UB46_STEMI</name>
<organism evidence="2 3">
    <name type="scientific">Stegodyphus mimosarum</name>
    <name type="common">African social velvet spider</name>
    <dbReference type="NCBI Taxonomy" id="407821"/>
    <lineage>
        <taxon>Eukaryota</taxon>
        <taxon>Metazoa</taxon>
        <taxon>Ecdysozoa</taxon>
        <taxon>Arthropoda</taxon>
        <taxon>Chelicerata</taxon>
        <taxon>Arachnida</taxon>
        <taxon>Araneae</taxon>
        <taxon>Araneomorphae</taxon>
        <taxon>Entelegynae</taxon>
        <taxon>Eresoidea</taxon>
        <taxon>Eresidae</taxon>
        <taxon>Stegodyphus</taxon>
    </lineage>
</organism>
<sequence length="179" mass="20081">MDADSRCMRVWREPRKRYHPSLTREKDNYGGGGVIVWVGITLDSRTLLHVLDKDSLTAMSFWDVRQNRCEQIHLKESKASTTNGKADIGEFSLIREKRSMDRNNGRRQNRNSNNRNSTNSNGRDGGGGRSGNGNRNGSENGNGGGSNQNRGSRNSSRRRNGNRRTTSDSFSTTQSDNEE</sequence>
<dbReference type="Gene3D" id="3.30.420.10">
    <property type="entry name" value="Ribonuclease H-like superfamily/Ribonuclease H"/>
    <property type="match status" value="1"/>
</dbReference>
<feature type="region of interest" description="Disordered" evidence="1">
    <location>
        <begin position="86"/>
        <end position="179"/>
    </location>
</feature>
<keyword evidence="3" id="KW-1185">Reference proteome</keyword>
<evidence type="ECO:0000313" key="2">
    <source>
        <dbReference type="EMBL" id="KFM74585.1"/>
    </source>
</evidence>
<feature type="compositionally biased region" description="Low complexity" evidence="1">
    <location>
        <begin position="163"/>
        <end position="179"/>
    </location>
</feature>
<dbReference type="EMBL" id="KK119063">
    <property type="protein sequence ID" value="KFM74585.1"/>
    <property type="molecule type" value="Genomic_DNA"/>
</dbReference>
<feature type="compositionally biased region" description="Basic and acidic residues" evidence="1">
    <location>
        <begin position="93"/>
        <end position="104"/>
    </location>
</feature>
<dbReference type="InterPro" id="IPR036397">
    <property type="entry name" value="RNaseH_sf"/>
</dbReference>
<gene>
    <name evidence="2" type="ORF">X975_06088</name>
</gene>
<dbReference type="AlphaFoldDB" id="A0A087UB46"/>
<dbReference type="Proteomes" id="UP000054359">
    <property type="component" value="Unassembled WGS sequence"/>
</dbReference>
<dbReference type="GO" id="GO:0003676">
    <property type="term" value="F:nucleic acid binding"/>
    <property type="evidence" value="ECO:0007669"/>
    <property type="project" value="InterPro"/>
</dbReference>
<accession>A0A087UB46</accession>